<evidence type="ECO:0000313" key="2">
    <source>
        <dbReference type="Proteomes" id="UP000223759"/>
    </source>
</evidence>
<evidence type="ECO:0008006" key="3">
    <source>
        <dbReference type="Google" id="ProtNLM"/>
    </source>
</evidence>
<dbReference type="RefSeq" id="WP_076755040.1">
    <property type="nucleotide sequence ID" value="NZ_CP023018.1"/>
</dbReference>
<sequence length="302" mass="33908">MRENKSVPIWVITDGIIGHLNQLKGLVAALEQQISVEVHWIEVKSRWQSLSAVRGSFAQLPKPDWVMGAGSATQLAVVYAARRAQAKSIILMKPGIPIGLFDLCVVPRHDRVSPRHNVIETIGVLNRVIPSDSHDATQGLILIGGPCENYIWDRARIVNQIEQVLTRPGIHWRIATSRRTDEALLNELASRFARVPLIQPHEVDGNWLPEQLAKAGEVWASEDSVSMVFEALTSGTLVGLLRLDPKAHKRRCRIVTEMQRLVDDAWVQTIDNSYAKMSNLSFAQLWESRRVADLICRSLLMQ</sequence>
<dbReference type="AlphaFoldDB" id="A0A1R3VQY2"/>
<accession>A0A1R3VQY2</accession>
<name>A0A1R3VQY2_9GAMM</name>
<keyword evidence="2" id="KW-1185">Reference proteome</keyword>
<dbReference type="Pfam" id="PF06258">
    <property type="entry name" value="Mito_fiss_Elm1"/>
    <property type="match status" value="1"/>
</dbReference>
<reference evidence="1 2" key="1">
    <citation type="submission" date="2017-01" db="EMBL/GenBank/DDBJ databases">
        <authorList>
            <person name="Mah S.A."/>
            <person name="Swanson W.J."/>
            <person name="Moy G.W."/>
            <person name="Vacquier V.D."/>
        </authorList>
    </citation>
    <scope>NUCLEOTIDE SEQUENCE [LARGE SCALE GENOMIC DNA]</scope>
    <source>
        <strain evidence="1 2">M9</strain>
    </source>
</reference>
<protein>
    <recommendedName>
        <fullName evidence="3">Nucleoside-diphosphate sugar epimerase</fullName>
    </recommendedName>
</protein>
<gene>
    <name evidence="1" type="ORF">SAMN05216526_0754</name>
</gene>
<dbReference type="Proteomes" id="UP000223759">
    <property type="component" value="Unassembled WGS sequence"/>
</dbReference>
<dbReference type="STRING" id="233100.SAMN05216526_0754"/>
<evidence type="ECO:0000313" key="1">
    <source>
        <dbReference type="EMBL" id="SIT67053.1"/>
    </source>
</evidence>
<dbReference type="EMBL" id="FTPK01000001">
    <property type="protein sequence ID" value="SIT67053.1"/>
    <property type="molecule type" value="Genomic_DNA"/>
</dbReference>
<dbReference type="InterPro" id="IPR009367">
    <property type="entry name" value="Elm1-like"/>
</dbReference>
<dbReference type="OrthoDB" id="1865at2"/>
<organism evidence="1 2">
    <name type="scientific">Ectothiorhodosinus mongolicus</name>
    <dbReference type="NCBI Taxonomy" id="233100"/>
    <lineage>
        <taxon>Bacteria</taxon>
        <taxon>Pseudomonadati</taxon>
        <taxon>Pseudomonadota</taxon>
        <taxon>Gammaproteobacteria</taxon>
        <taxon>Chromatiales</taxon>
        <taxon>Ectothiorhodospiraceae</taxon>
        <taxon>Ectothiorhodosinus</taxon>
    </lineage>
</organism>
<proteinExistence type="predicted"/>